<keyword evidence="4" id="KW-1185">Reference proteome</keyword>
<dbReference type="CDD" id="cd00037">
    <property type="entry name" value="CLECT"/>
    <property type="match status" value="1"/>
</dbReference>
<evidence type="ECO:0000256" key="1">
    <source>
        <dbReference type="SAM" id="MobiDB-lite"/>
    </source>
</evidence>
<dbReference type="Proteomes" id="UP000507470">
    <property type="component" value="Unassembled WGS sequence"/>
</dbReference>
<dbReference type="AlphaFoldDB" id="A0A6J8DXZ2"/>
<sequence length="503" mass="56158">MNCKLCFYIVPILFLENYSCILVYRYNSTQLNWDSARDDCLQRGGDLVNGSFQQQLYNCSFPQNTNFWVGTYDEFTPWIQIMGCSQMDTSSIVSQFNSDSPGTCVGNCDMFFGMMDNNCFCLPDNYTWETDPSTVNDSMCNKTCEGNMQDSCGGNGYITVYKRVSNNLVLDRDDEPDKNSIMCGCMECTNSGWQYYGYSCNQSLPTTCNDKSEIEDNRYWNEGKEACWSDHQSFLLAGTINDLECVNTTSRAPFWIGLYRRKRTQVVKEEESSVSTVSCFHGRLTSGVLKIDSNLNCTAQLPFVCELDTTDVMSSDCYVYPPEHTTAISTESLSTDELTTIEEATTQPKSADSTTPASRTLPPKMLVDNNDDISAGAAVGIVFAVAIPTLLVIGTIICHVACGQRPPDRKPEDKVELRNKEEYYIRPASEEMSEINIRYSLFENEPDNKDSDSGVAENGNASVSYEKSRDGHVSTFITIPKVQATNGSDSDMLVNVDDVVTKL</sequence>
<dbReference type="InterPro" id="IPR016186">
    <property type="entry name" value="C-type_lectin-like/link_sf"/>
</dbReference>
<gene>
    <name evidence="3" type="ORF">MCOR_45610</name>
</gene>
<evidence type="ECO:0000256" key="2">
    <source>
        <dbReference type="SAM" id="Phobius"/>
    </source>
</evidence>
<feature type="transmembrane region" description="Helical" evidence="2">
    <location>
        <begin position="375"/>
        <end position="402"/>
    </location>
</feature>
<keyword evidence="2" id="KW-0812">Transmembrane</keyword>
<accession>A0A6J8DXZ2</accession>
<protein>
    <recommendedName>
        <fullName evidence="5">C-type lectin domain-containing protein</fullName>
    </recommendedName>
</protein>
<feature type="region of interest" description="Disordered" evidence="1">
    <location>
        <begin position="444"/>
        <end position="464"/>
    </location>
</feature>
<evidence type="ECO:0000313" key="3">
    <source>
        <dbReference type="EMBL" id="CAC5412618.1"/>
    </source>
</evidence>
<evidence type="ECO:0000313" key="4">
    <source>
        <dbReference type="Proteomes" id="UP000507470"/>
    </source>
</evidence>
<reference evidence="3 4" key="1">
    <citation type="submission" date="2020-06" db="EMBL/GenBank/DDBJ databases">
        <authorList>
            <person name="Li R."/>
            <person name="Bekaert M."/>
        </authorList>
    </citation>
    <scope>NUCLEOTIDE SEQUENCE [LARGE SCALE GENOMIC DNA]</scope>
    <source>
        <strain evidence="4">wild</strain>
    </source>
</reference>
<name>A0A6J8DXZ2_MYTCO</name>
<keyword evidence="2" id="KW-0472">Membrane</keyword>
<dbReference type="InterPro" id="IPR016187">
    <property type="entry name" value="CTDL_fold"/>
</dbReference>
<evidence type="ECO:0008006" key="5">
    <source>
        <dbReference type="Google" id="ProtNLM"/>
    </source>
</evidence>
<proteinExistence type="predicted"/>
<feature type="region of interest" description="Disordered" evidence="1">
    <location>
        <begin position="343"/>
        <end position="363"/>
    </location>
</feature>
<dbReference type="Gene3D" id="3.10.100.10">
    <property type="entry name" value="Mannose-Binding Protein A, subunit A"/>
    <property type="match status" value="2"/>
</dbReference>
<organism evidence="3 4">
    <name type="scientific">Mytilus coruscus</name>
    <name type="common">Sea mussel</name>
    <dbReference type="NCBI Taxonomy" id="42192"/>
    <lineage>
        <taxon>Eukaryota</taxon>
        <taxon>Metazoa</taxon>
        <taxon>Spiralia</taxon>
        <taxon>Lophotrochozoa</taxon>
        <taxon>Mollusca</taxon>
        <taxon>Bivalvia</taxon>
        <taxon>Autobranchia</taxon>
        <taxon>Pteriomorphia</taxon>
        <taxon>Mytilida</taxon>
        <taxon>Mytiloidea</taxon>
        <taxon>Mytilidae</taxon>
        <taxon>Mytilinae</taxon>
        <taxon>Mytilus</taxon>
    </lineage>
</organism>
<dbReference type="SUPFAM" id="SSF56436">
    <property type="entry name" value="C-type lectin-like"/>
    <property type="match status" value="1"/>
</dbReference>
<dbReference type="OrthoDB" id="6083730at2759"/>
<keyword evidence="2" id="KW-1133">Transmembrane helix</keyword>
<dbReference type="EMBL" id="CACVKT020008064">
    <property type="protein sequence ID" value="CAC5412618.1"/>
    <property type="molecule type" value="Genomic_DNA"/>
</dbReference>
<feature type="compositionally biased region" description="Polar residues" evidence="1">
    <location>
        <begin position="344"/>
        <end position="358"/>
    </location>
</feature>